<dbReference type="EMBL" id="UINC01165835">
    <property type="protein sequence ID" value="SVD67449.1"/>
    <property type="molecule type" value="Genomic_DNA"/>
</dbReference>
<dbReference type="Pfam" id="PF02463">
    <property type="entry name" value="SMC_N"/>
    <property type="match status" value="1"/>
</dbReference>
<organism evidence="3">
    <name type="scientific">marine metagenome</name>
    <dbReference type="NCBI Taxonomy" id="408172"/>
    <lineage>
        <taxon>unclassified sequences</taxon>
        <taxon>metagenomes</taxon>
        <taxon>ecological metagenomes</taxon>
    </lineage>
</organism>
<gene>
    <name evidence="3" type="ORF">METZ01_LOCUS420303</name>
</gene>
<feature type="region of interest" description="Disordered" evidence="1">
    <location>
        <begin position="215"/>
        <end position="272"/>
    </location>
</feature>
<protein>
    <recommendedName>
        <fullName evidence="2">RecF/RecN/SMC N-terminal domain-containing protein</fullName>
    </recommendedName>
</protein>
<dbReference type="InterPro" id="IPR027417">
    <property type="entry name" value="P-loop_NTPase"/>
</dbReference>
<evidence type="ECO:0000313" key="3">
    <source>
        <dbReference type="EMBL" id="SVD67449.1"/>
    </source>
</evidence>
<dbReference type="Gene3D" id="3.40.50.300">
    <property type="entry name" value="P-loop containing nucleotide triphosphate hydrolases"/>
    <property type="match status" value="1"/>
</dbReference>
<evidence type="ECO:0000256" key="1">
    <source>
        <dbReference type="SAM" id="MobiDB-lite"/>
    </source>
</evidence>
<accession>A0A382X9A2</accession>
<feature type="non-terminal residue" evidence="3">
    <location>
        <position position="1"/>
    </location>
</feature>
<dbReference type="PANTHER" id="PTHR43977">
    <property type="entry name" value="STRUCTURAL MAINTENANCE OF CHROMOSOMES PROTEIN 3"/>
    <property type="match status" value="1"/>
</dbReference>
<reference evidence="3" key="1">
    <citation type="submission" date="2018-05" db="EMBL/GenBank/DDBJ databases">
        <authorList>
            <person name="Lanie J.A."/>
            <person name="Ng W.-L."/>
            <person name="Kazmierczak K.M."/>
            <person name="Andrzejewski T.M."/>
            <person name="Davidsen T.M."/>
            <person name="Wayne K.J."/>
            <person name="Tettelin H."/>
            <person name="Glass J.I."/>
            <person name="Rusch D."/>
            <person name="Podicherti R."/>
            <person name="Tsui H.-C.T."/>
            <person name="Winkler M.E."/>
        </authorList>
    </citation>
    <scope>NUCLEOTIDE SEQUENCE</scope>
</reference>
<evidence type="ECO:0000259" key="2">
    <source>
        <dbReference type="Pfam" id="PF02463"/>
    </source>
</evidence>
<name>A0A382X9A2_9ZZZZ</name>
<dbReference type="SUPFAM" id="SSF52540">
    <property type="entry name" value="P-loop containing nucleoside triphosphate hydrolases"/>
    <property type="match status" value="1"/>
</dbReference>
<feature type="domain" description="RecF/RecN/SMC N-terminal" evidence="2">
    <location>
        <begin position="67"/>
        <end position="193"/>
    </location>
</feature>
<dbReference type="AlphaFoldDB" id="A0A382X9A2"/>
<dbReference type="InterPro" id="IPR003395">
    <property type="entry name" value="RecF/RecN/SMC_N"/>
</dbReference>
<feature type="non-terminal residue" evidence="3">
    <location>
        <position position="272"/>
    </location>
</feature>
<proteinExistence type="predicted"/>
<feature type="compositionally biased region" description="Acidic residues" evidence="1">
    <location>
        <begin position="263"/>
        <end position="272"/>
    </location>
</feature>
<sequence>RLGHLGDVNMLAIEQYDSTAERIAGLVEDGKLLRSRREQLVSIAVQLEDERKSRLMAVFDHVNNNFSRVYEILQPAGSGRLRMENPKNPFDGGLEMQCVPPGKSKKTRRSMLSGGEKSMAALALIFAIQDYEPSPFYYLDEVDQNLDPFNAERIATLCRMRSQRAQFLMVTLRKVSLTLADHHIGITHAGDGRSRLITDFDRAAAIEMGEAFEAEQKAQALSKSEREAMPELPDPEGMPRAPEPLGTPKSLGGVAERAGVDIEATEVEDGVE</sequence>